<feature type="region of interest" description="Disordered" evidence="1">
    <location>
        <begin position="786"/>
        <end position="860"/>
    </location>
</feature>
<feature type="region of interest" description="Disordered" evidence="1">
    <location>
        <begin position="153"/>
        <end position="192"/>
    </location>
</feature>
<sequence>MNWASVLFNILKKMVTPGSKKAKGFAVQISLLLENIPNLELGESSEFPASKILTENTVHRYVSLNDKVGTEEAAGAPKPKAASKKRPAVVLGDEPVVKKKRTMKKKSSSYKLNLEIVAVAQEAVPIQMVEPTTASPAAEDIFAQPVAEDEIPANPPADEVAGETVDEEAADEGAYEEAADGDTARVNEPTSEPAMADIVYEEPSTADEVDVIIEQVLADTAQIRVDEEDQVVRTLGEGNQRAGTAEERQWFDLPYYDLIARWEAERIFTTPSDTDEEIETERAVGTADGVQPESSQPEYIVEEPEDLEMSDDDRSVDGLIDDDEKMEVTKITIGTEIKIPGVDEKTWYLDSLPKIPIDDNGKKPLQLIDPIKGKPSQEHYFFDLCRYRPPSPVTGEDDSYFAKEELVLSWAEAESTGVALQRKMYIILKYRAVLVRKYLEGWILNFVPGEGDSAVHLKVIDMLSDLLSFVLEELKQQALAHRIRWDRPCYSILFEGLLTSHHVIPVDTIFEVSSQRQYEDTLHLVIVQAAYSFDHHQPTVFALRVSQFCTVFIDYSLFSRLHTDDIRRFVSSIALERTVLRSVHAAPYTVSVDPIVQLIDEHSSSDSTSDDISMDFADQDTAAAASISLPVASIQNFTKALNQLRASIEHISKRDDGAKHKDTLLLHLHHLERNLTACLDAQDRVLGALRRDSNDQRNLMSMDIKSSHKQLSTQIASNVLEVVDIRRVVRENHQEINAKVTSLEEQVAVTRHDLLDFSAQAQQTLNVITDQLSELVAYINHLGNDKKGEVSSSRPPPNNQNRGSGNTGGGGDIVRPTDIPQRDIDNAQRDILERLMAADRQRERERGSQSRSGSHKRRRY</sequence>
<dbReference type="Proteomes" id="UP000250235">
    <property type="component" value="Unassembled WGS sequence"/>
</dbReference>
<evidence type="ECO:0000313" key="2">
    <source>
        <dbReference type="EMBL" id="KZV51503.1"/>
    </source>
</evidence>
<reference evidence="2 3" key="1">
    <citation type="journal article" date="2015" name="Proc. Natl. Acad. Sci. U.S.A.">
        <title>The resurrection genome of Boea hygrometrica: A blueprint for survival of dehydration.</title>
        <authorList>
            <person name="Xiao L."/>
            <person name="Yang G."/>
            <person name="Zhang L."/>
            <person name="Yang X."/>
            <person name="Zhao S."/>
            <person name="Ji Z."/>
            <person name="Zhou Q."/>
            <person name="Hu M."/>
            <person name="Wang Y."/>
            <person name="Chen M."/>
            <person name="Xu Y."/>
            <person name="Jin H."/>
            <person name="Xiao X."/>
            <person name="Hu G."/>
            <person name="Bao F."/>
            <person name="Hu Y."/>
            <person name="Wan P."/>
            <person name="Li L."/>
            <person name="Deng X."/>
            <person name="Kuang T."/>
            <person name="Xiang C."/>
            <person name="Zhu J.K."/>
            <person name="Oliver M.J."/>
            <person name="He Y."/>
        </authorList>
    </citation>
    <scope>NUCLEOTIDE SEQUENCE [LARGE SCALE GENOMIC DNA]</scope>
    <source>
        <strain evidence="3">cv. XS01</strain>
    </source>
</reference>
<feature type="region of interest" description="Disordered" evidence="1">
    <location>
        <begin position="272"/>
        <end position="313"/>
    </location>
</feature>
<organism evidence="2 3">
    <name type="scientific">Dorcoceras hygrometricum</name>
    <dbReference type="NCBI Taxonomy" id="472368"/>
    <lineage>
        <taxon>Eukaryota</taxon>
        <taxon>Viridiplantae</taxon>
        <taxon>Streptophyta</taxon>
        <taxon>Embryophyta</taxon>
        <taxon>Tracheophyta</taxon>
        <taxon>Spermatophyta</taxon>
        <taxon>Magnoliopsida</taxon>
        <taxon>eudicotyledons</taxon>
        <taxon>Gunneridae</taxon>
        <taxon>Pentapetalae</taxon>
        <taxon>asterids</taxon>
        <taxon>lamiids</taxon>
        <taxon>Lamiales</taxon>
        <taxon>Gesneriaceae</taxon>
        <taxon>Didymocarpoideae</taxon>
        <taxon>Trichosporeae</taxon>
        <taxon>Loxocarpinae</taxon>
        <taxon>Dorcoceras</taxon>
    </lineage>
</organism>
<feature type="compositionally biased region" description="Acidic residues" evidence="1">
    <location>
        <begin position="300"/>
        <end position="311"/>
    </location>
</feature>
<evidence type="ECO:0000313" key="3">
    <source>
        <dbReference type="Proteomes" id="UP000250235"/>
    </source>
</evidence>
<gene>
    <name evidence="2" type="ORF">F511_35024</name>
</gene>
<dbReference type="EMBL" id="KQ991612">
    <property type="protein sequence ID" value="KZV51503.1"/>
    <property type="molecule type" value="Genomic_DNA"/>
</dbReference>
<evidence type="ECO:0000256" key="1">
    <source>
        <dbReference type="SAM" id="MobiDB-lite"/>
    </source>
</evidence>
<proteinExistence type="predicted"/>
<keyword evidence="3" id="KW-1185">Reference proteome</keyword>
<protein>
    <submittedName>
        <fullName evidence="2">Uncharacterized protein</fullName>
    </submittedName>
</protein>
<accession>A0A2Z7CXG5</accession>
<name>A0A2Z7CXG5_9LAMI</name>
<dbReference type="AlphaFoldDB" id="A0A2Z7CXG5"/>
<feature type="compositionally biased region" description="Basic and acidic residues" evidence="1">
    <location>
        <begin position="820"/>
        <end position="848"/>
    </location>
</feature>
<feature type="compositionally biased region" description="Acidic residues" evidence="1">
    <location>
        <begin position="160"/>
        <end position="180"/>
    </location>
</feature>